<feature type="compositionally biased region" description="Basic residues" evidence="1">
    <location>
        <begin position="203"/>
        <end position="223"/>
    </location>
</feature>
<evidence type="ECO:0000313" key="3">
    <source>
        <dbReference type="EMBL" id="ETO25034.1"/>
    </source>
</evidence>
<dbReference type="Proteomes" id="UP000023152">
    <property type="component" value="Unassembled WGS sequence"/>
</dbReference>
<evidence type="ECO:0000256" key="1">
    <source>
        <dbReference type="SAM" id="MobiDB-lite"/>
    </source>
</evidence>
<dbReference type="InterPro" id="IPR011993">
    <property type="entry name" value="PH-like_dom_sf"/>
</dbReference>
<proteinExistence type="predicted"/>
<comment type="caution">
    <text evidence="3">The sequence shown here is derived from an EMBL/GenBank/DDBJ whole genome shotgun (WGS) entry which is preliminary data.</text>
</comment>
<dbReference type="InterPro" id="IPR001849">
    <property type="entry name" value="PH_domain"/>
</dbReference>
<name>X6NH30_RETFI</name>
<dbReference type="AlphaFoldDB" id="X6NH30"/>
<feature type="region of interest" description="Disordered" evidence="1">
    <location>
        <begin position="197"/>
        <end position="263"/>
    </location>
</feature>
<sequence length="384" mass="44775">MILLDFQTLQFFPQFTFQGANVFCLKQNAINLRGGYFTKLKFKGLGNKFQLTSSHGKDLIELPSKIIASDDNINKKKDMSAQDGSKYGKIIFESTILKRQSNGQWSRLQCALWEDGAIRFYNDRNYLKVVGKIKVDYVDAIEAIDDDRHIHDENTPEFRFAIESQGLQRRWQFAVNNQQQLTQWIGHIQETKKHYTKIEHKKEFSKKKKKRGSSKKCKKKKKRDVNCHNTKEKGLQGQEDGKEKAKDDGNETGKDKDSAWYNRHLRVSTNDQLNMEMEAVTRHDSNESGLPTRNNTMSLHYDNRIQAQHSRQSSQASSRYSVSGQSADYNFDKNNHKYAHQGNNSNGHITMFDMGFTEDREYSGFFFFFLKTLIYMKKERGVFF</sequence>
<dbReference type="PROSITE" id="PS50003">
    <property type="entry name" value="PH_DOMAIN"/>
    <property type="match status" value="1"/>
</dbReference>
<organism evidence="3 4">
    <name type="scientific">Reticulomyxa filosa</name>
    <dbReference type="NCBI Taxonomy" id="46433"/>
    <lineage>
        <taxon>Eukaryota</taxon>
        <taxon>Sar</taxon>
        <taxon>Rhizaria</taxon>
        <taxon>Retaria</taxon>
        <taxon>Foraminifera</taxon>
        <taxon>Monothalamids</taxon>
        <taxon>Reticulomyxidae</taxon>
        <taxon>Reticulomyxa</taxon>
    </lineage>
</organism>
<dbReference type="SMART" id="SM00233">
    <property type="entry name" value="PH"/>
    <property type="match status" value="1"/>
</dbReference>
<feature type="compositionally biased region" description="Basic and acidic residues" evidence="1">
    <location>
        <begin position="224"/>
        <end position="258"/>
    </location>
</feature>
<evidence type="ECO:0000259" key="2">
    <source>
        <dbReference type="PROSITE" id="PS50003"/>
    </source>
</evidence>
<dbReference type="SUPFAM" id="SSF50729">
    <property type="entry name" value="PH domain-like"/>
    <property type="match status" value="1"/>
</dbReference>
<evidence type="ECO:0000313" key="4">
    <source>
        <dbReference type="Proteomes" id="UP000023152"/>
    </source>
</evidence>
<keyword evidence="4" id="KW-1185">Reference proteome</keyword>
<dbReference type="Gene3D" id="2.30.29.30">
    <property type="entry name" value="Pleckstrin-homology domain (PH domain)/Phosphotyrosine-binding domain (PTB)"/>
    <property type="match status" value="1"/>
</dbReference>
<feature type="region of interest" description="Disordered" evidence="1">
    <location>
        <begin position="306"/>
        <end position="325"/>
    </location>
</feature>
<reference evidence="3 4" key="1">
    <citation type="journal article" date="2013" name="Curr. Biol.">
        <title>The Genome of the Foraminiferan Reticulomyxa filosa.</title>
        <authorList>
            <person name="Glockner G."/>
            <person name="Hulsmann N."/>
            <person name="Schleicher M."/>
            <person name="Noegel A.A."/>
            <person name="Eichinger L."/>
            <person name="Gallinger C."/>
            <person name="Pawlowski J."/>
            <person name="Sierra R."/>
            <person name="Euteneuer U."/>
            <person name="Pillet L."/>
            <person name="Moustafa A."/>
            <person name="Platzer M."/>
            <person name="Groth M."/>
            <person name="Szafranski K."/>
            <person name="Schliwa M."/>
        </authorList>
    </citation>
    <scope>NUCLEOTIDE SEQUENCE [LARGE SCALE GENOMIC DNA]</scope>
</reference>
<accession>X6NH30</accession>
<protein>
    <submittedName>
        <fullName evidence="3">RNA recognition motif containing protein</fullName>
    </submittedName>
</protein>
<dbReference type="EMBL" id="ASPP01008780">
    <property type="protein sequence ID" value="ETO25034.1"/>
    <property type="molecule type" value="Genomic_DNA"/>
</dbReference>
<gene>
    <name evidence="3" type="ORF">RFI_12106</name>
</gene>
<feature type="domain" description="PH" evidence="2">
    <location>
        <begin position="89"/>
        <end position="193"/>
    </location>
</feature>